<dbReference type="InterPro" id="IPR041588">
    <property type="entry name" value="Integrase_H2C2"/>
</dbReference>
<dbReference type="InterPro" id="IPR012337">
    <property type="entry name" value="RNaseH-like_sf"/>
</dbReference>
<dbReference type="GO" id="GO:0042575">
    <property type="term" value="C:DNA polymerase complex"/>
    <property type="evidence" value="ECO:0007669"/>
    <property type="project" value="UniProtKB-ARBA"/>
</dbReference>
<gene>
    <name evidence="3" type="ORF">NBR_LOCUS12904</name>
</gene>
<dbReference type="AlphaFoldDB" id="A0A0N4Y9D3"/>
<evidence type="ECO:0000313" key="5">
    <source>
        <dbReference type="WBParaSite" id="NBR_0001290301-mRNA-1"/>
    </source>
</evidence>
<dbReference type="OMA" id="WYLQNEG"/>
<sequence>VPLKVWDNNGRPYQLQLLTHTTLTKSLRIPSLQEADLAFIKDNGLDVNVGSTRKVKPQILLGSEQLWQLMSSDSTSVRLPSGLYLLPIRLGHLVTGQLRVGRQKPDTGSMDQRNEDGSSTVQHVTMYEMSRADPKPPDKDQAAWEEYWRLQDEGQEEFGHPDKIVQELVDQKVLSDFRSSIQKRSDGYYVCLPWKDLPMALPDNKALAKHRLRSVWSSLQKDKNLLAAYNETFKEQLKLGIIEEVDENTPPQGKVHYLPHQAVLTPHKETTKLRVVYDASAHYKGSPSLNDALHRGPVLLPKLFGLLLRFHIGRVALIADVEKAFLQVRLQEAHRDATRCLWLNDYTKSPEPDNIKAYRFTRVTFGLKSSPFSQTTTVFHHLDQSQYDRELIKELKDNLYVDNVIMTSDTSEEALRQYALTKELFNEIHMNFREFQSNSESVMGSIPEADTTKGVNTKVLGIRWEPKQDQLLLVCNIAKRSITTKRTVASIIASIFDPMGWMLPLTHRARVFLQTLWSDSVDWDEQLTDDVRHEWNTICDDMDGFRKRMPRFLLTKHSRAQLVICADASAEAYAACVYLVTSPQSAHLIMAKARLPSRKRIVTIPKLELSALRLAARLAVSVVNQLKEVITIDHVLILSDSEIAIGWTVAQDYLDSTPFVRNRVAEIRKVITHLEGEHCQVQLGHISTEENLADLATRGIDKSGFHGHPWWNVPAFLSHPKEQWVAAFKSVPIQYAPGEQTRSDTDLKHVASVAPNVNVVARATTSYSEIFSDIRISDWGSICRITVNTQLSRLFSGSSLATSRLPNGLEVRRANIALVKQHQLARITTSTRQALRHLNLYEDQHGLLRCRGRLGKSTLDDDSKYPILILQRTWLSRLIIEDCHRRLHASICHTISRVREQYWIPKLRSEVTTIIRKCTQCQRMNNLPFRYPEQGHLPKRRVIRSHPFERVGLDYFGPLSVSNEGSTGKCYGIIITCLVTRLVHLDAVQDATSAAFLQALRRFFARRGAPSTITIDNAPTFTLGDEVLAQCFREATSDPMIYKEVSTRAIQWNYITPFAPWQGGVYERLIKSVKLSLYKTIGRTIPQKEELQSIIIEIEEMLNTRPLVYVEANDKEQHVLRPIDLLQHSFEVAPSLHTTQEGDDDPDYELPVRRPTSTASGINGSTNTSRPYANTMFAKQSEHDDPEFHQQSDKLC</sequence>
<dbReference type="WBParaSite" id="NBR_0001290301-mRNA-1">
    <property type="protein sequence ID" value="NBR_0001290301-mRNA-1"/>
    <property type="gene ID" value="NBR_0001290301"/>
</dbReference>
<dbReference type="Gene3D" id="3.30.420.10">
    <property type="entry name" value="Ribonuclease H-like superfamily/Ribonuclease H"/>
    <property type="match status" value="1"/>
</dbReference>
<evidence type="ECO:0000256" key="1">
    <source>
        <dbReference type="SAM" id="MobiDB-lite"/>
    </source>
</evidence>
<dbReference type="InterPro" id="IPR008042">
    <property type="entry name" value="Retrotrans_Pao"/>
</dbReference>
<proteinExistence type="predicted"/>
<dbReference type="Gene3D" id="3.10.10.10">
    <property type="entry name" value="HIV Type 1 Reverse Transcriptase, subunit A, domain 1"/>
    <property type="match status" value="1"/>
</dbReference>
<dbReference type="Pfam" id="PF17921">
    <property type="entry name" value="Integrase_H2C2"/>
    <property type="match status" value="1"/>
</dbReference>
<dbReference type="Proteomes" id="UP000271162">
    <property type="component" value="Unassembled WGS sequence"/>
</dbReference>
<organism evidence="5">
    <name type="scientific">Nippostrongylus brasiliensis</name>
    <name type="common">Rat hookworm</name>
    <dbReference type="NCBI Taxonomy" id="27835"/>
    <lineage>
        <taxon>Eukaryota</taxon>
        <taxon>Metazoa</taxon>
        <taxon>Ecdysozoa</taxon>
        <taxon>Nematoda</taxon>
        <taxon>Chromadorea</taxon>
        <taxon>Rhabditida</taxon>
        <taxon>Rhabditina</taxon>
        <taxon>Rhabditomorpha</taxon>
        <taxon>Strongyloidea</taxon>
        <taxon>Heligmosomidae</taxon>
        <taxon>Nippostrongylus</taxon>
    </lineage>
</organism>
<dbReference type="InterPro" id="IPR001584">
    <property type="entry name" value="Integrase_cat-core"/>
</dbReference>
<accession>A0A0N4Y9D3</accession>
<feature type="compositionally biased region" description="Basic and acidic residues" evidence="1">
    <location>
        <begin position="1180"/>
        <end position="1196"/>
    </location>
</feature>
<reference evidence="3 4" key="2">
    <citation type="submission" date="2018-11" db="EMBL/GenBank/DDBJ databases">
        <authorList>
            <consortium name="Pathogen Informatics"/>
        </authorList>
    </citation>
    <scope>NUCLEOTIDE SEQUENCE [LARGE SCALE GENOMIC DNA]</scope>
</reference>
<dbReference type="GO" id="GO:0003676">
    <property type="term" value="F:nucleic acid binding"/>
    <property type="evidence" value="ECO:0007669"/>
    <property type="project" value="InterPro"/>
</dbReference>
<dbReference type="STRING" id="27835.A0A0N4Y9D3"/>
<protein>
    <submittedName>
        <fullName evidence="5">Integrase catalytic domain-containing protein</fullName>
    </submittedName>
</protein>
<feature type="domain" description="Integrase catalytic" evidence="2">
    <location>
        <begin position="943"/>
        <end position="1130"/>
    </location>
</feature>
<name>A0A0N4Y9D3_NIPBR</name>
<dbReference type="InterPro" id="IPR036397">
    <property type="entry name" value="RNaseH_sf"/>
</dbReference>
<dbReference type="Pfam" id="PF05380">
    <property type="entry name" value="Peptidase_A17"/>
    <property type="match status" value="1"/>
</dbReference>
<dbReference type="EMBL" id="UYSL01020886">
    <property type="protein sequence ID" value="VDL76493.1"/>
    <property type="molecule type" value="Genomic_DNA"/>
</dbReference>
<dbReference type="SUPFAM" id="SSF53098">
    <property type="entry name" value="Ribonuclease H-like"/>
    <property type="match status" value="1"/>
</dbReference>
<dbReference type="PANTHER" id="PTHR47331:SF1">
    <property type="entry name" value="GAG-LIKE PROTEIN"/>
    <property type="match status" value="1"/>
</dbReference>
<dbReference type="Gene3D" id="1.10.340.70">
    <property type="match status" value="1"/>
</dbReference>
<evidence type="ECO:0000313" key="4">
    <source>
        <dbReference type="Proteomes" id="UP000271162"/>
    </source>
</evidence>
<evidence type="ECO:0000313" key="3">
    <source>
        <dbReference type="EMBL" id="VDL76493.1"/>
    </source>
</evidence>
<keyword evidence="4" id="KW-1185">Reference proteome</keyword>
<dbReference type="Gene3D" id="3.30.70.270">
    <property type="match status" value="1"/>
</dbReference>
<reference evidence="5" key="1">
    <citation type="submission" date="2016-04" db="UniProtKB">
        <authorList>
            <consortium name="WormBaseParasite"/>
        </authorList>
    </citation>
    <scope>IDENTIFICATION</scope>
</reference>
<evidence type="ECO:0000259" key="2">
    <source>
        <dbReference type="PROSITE" id="PS50994"/>
    </source>
</evidence>
<dbReference type="InterPro" id="IPR043502">
    <property type="entry name" value="DNA/RNA_pol_sf"/>
</dbReference>
<dbReference type="PROSITE" id="PS50994">
    <property type="entry name" value="INTEGRASE"/>
    <property type="match status" value="1"/>
</dbReference>
<dbReference type="SUPFAM" id="SSF56672">
    <property type="entry name" value="DNA/RNA polymerases"/>
    <property type="match status" value="1"/>
</dbReference>
<dbReference type="InterPro" id="IPR043128">
    <property type="entry name" value="Rev_trsase/Diguanyl_cyclase"/>
</dbReference>
<feature type="region of interest" description="Disordered" evidence="1">
    <location>
        <begin position="1137"/>
        <end position="1196"/>
    </location>
</feature>
<dbReference type="GO" id="GO:0015074">
    <property type="term" value="P:DNA integration"/>
    <property type="evidence" value="ECO:0007669"/>
    <property type="project" value="InterPro"/>
</dbReference>
<feature type="compositionally biased region" description="Polar residues" evidence="1">
    <location>
        <begin position="1155"/>
        <end position="1172"/>
    </location>
</feature>
<dbReference type="PANTHER" id="PTHR47331">
    <property type="entry name" value="PHD-TYPE DOMAIN-CONTAINING PROTEIN"/>
    <property type="match status" value="1"/>
</dbReference>